<name>A0A8H4ABI1_GIGMA</name>
<dbReference type="OrthoDB" id="2437251at2759"/>
<reference evidence="2 3" key="1">
    <citation type="journal article" date="2019" name="Environ. Microbiol.">
        <title>At the nexus of three kingdoms: the genome of the mycorrhizal fungus Gigaspora margarita provides insights into plant, endobacterial and fungal interactions.</title>
        <authorList>
            <person name="Venice F."/>
            <person name="Ghignone S."/>
            <person name="Salvioli di Fossalunga A."/>
            <person name="Amselem J."/>
            <person name="Novero M."/>
            <person name="Xianan X."/>
            <person name="Sedzielewska Toro K."/>
            <person name="Morin E."/>
            <person name="Lipzen A."/>
            <person name="Grigoriev I.V."/>
            <person name="Henrissat B."/>
            <person name="Martin F.M."/>
            <person name="Bonfante P."/>
        </authorList>
    </citation>
    <scope>NUCLEOTIDE SEQUENCE [LARGE SCALE GENOMIC DNA]</scope>
    <source>
        <strain evidence="2 3">BEG34</strain>
    </source>
</reference>
<keyword evidence="2" id="KW-0067">ATP-binding</keyword>
<dbReference type="InterPro" id="IPR018289">
    <property type="entry name" value="MULE_transposase_dom"/>
</dbReference>
<organism evidence="2 3">
    <name type="scientific">Gigaspora margarita</name>
    <dbReference type="NCBI Taxonomy" id="4874"/>
    <lineage>
        <taxon>Eukaryota</taxon>
        <taxon>Fungi</taxon>
        <taxon>Fungi incertae sedis</taxon>
        <taxon>Mucoromycota</taxon>
        <taxon>Glomeromycotina</taxon>
        <taxon>Glomeromycetes</taxon>
        <taxon>Diversisporales</taxon>
        <taxon>Gigasporaceae</taxon>
        <taxon>Gigaspora</taxon>
    </lineage>
</organism>
<gene>
    <name evidence="2" type="ORF">F8M41_025731</name>
</gene>
<dbReference type="Proteomes" id="UP000439903">
    <property type="component" value="Unassembled WGS sequence"/>
</dbReference>
<dbReference type="Pfam" id="PF10551">
    <property type="entry name" value="MULE"/>
    <property type="match status" value="1"/>
</dbReference>
<accession>A0A8H4ABI1</accession>
<evidence type="ECO:0000313" key="3">
    <source>
        <dbReference type="Proteomes" id="UP000439903"/>
    </source>
</evidence>
<comment type="caution">
    <text evidence="2">The sequence shown here is derived from an EMBL/GenBank/DDBJ whole genome shotgun (WGS) entry which is preliminary data.</text>
</comment>
<evidence type="ECO:0000313" key="2">
    <source>
        <dbReference type="EMBL" id="KAF0468863.1"/>
    </source>
</evidence>
<evidence type="ECO:0000259" key="1">
    <source>
        <dbReference type="Pfam" id="PF10551"/>
    </source>
</evidence>
<dbReference type="AlphaFoldDB" id="A0A8H4ABI1"/>
<dbReference type="GO" id="GO:0004386">
    <property type="term" value="F:helicase activity"/>
    <property type="evidence" value="ECO:0007669"/>
    <property type="project" value="UniProtKB-KW"/>
</dbReference>
<protein>
    <submittedName>
        <fullName evidence="2">ATP-dependent DNA helicase pif1</fullName>
    </submittedName>
</protein>
<keyword evidence="2" id="KW-0378">Hydrolase</keyword>
<feature type="domain" description="MULE transposase" evidence="1">
    <location>
        <begin position="269"/>
        <end position="369"/>
    </location>
</feature>
<keyword evidence="2" id="KW-0347">Helicase</keyword>
<keyword evidence="2" id="KW-0547">Nucleotide-binding</keyword>
<proteinExistence type="predicted"/>
<dbReference type="EMBL" id="WTPW01000933">
    <property type="protein sequence ID" value="KAF0468863.1"/>
    <property type="molecule type" value="Genomic_DNA"/>
</dbReference>
<sequence length="661" mass="76571">MTEGPELTQHENHIEVDYLDLEDLIEQEIQEMTIGAPTNGVADIIFQTHLVVKLDSTVFHDKTAKEIADLIVAEIEGGDDYSWNFHNAEMSKKFGNTVGRFYYFCCQSKEAQSENYKDSNRKRRTCYNCKGRITIQVDLVLNAVEVDIYHHSLHPHPDLCIEMPNELQEKIKKHSHLTAIELKNHLRRQGFDISKYSPKRIYYWKSIANQELFQRHDNHIESACKLLSEHESCGFQWCLEINDSDTIAIGFITPLLKEIKNCNISISEIYLDVTYKTARGCYELYGVIADVEGTGFPIAYLILDTTKVIDTNTGTEKRRKVLECFLESVKSHDINLDFVFTDKDFAEINAATKVWGPSIVQLCAWHINRAVKLKLREKAKQSNNEKHGAHLHIAYNVIQAMNEFDFIDLAFYPTKDDCDLKKYIICPLEYQTTVLMIMNKHFNMHSLIPVDAQGTTLILTDIRRNAIREIYQFCTENSLKLLWAYLWSNCCSAFLGSRFLLCKHLVQQVTIMPNGDKVTASFLPIMPLEIEINTNNMSNNSIDIEKDPKEEARSYVESNWALFEQAINQINSEKSANNWRHVRTITEWSRLVQMEKDMQATEKQKHRRPTWASTKLYLMYLSYPEELHSSKDKKNSSESALTNNTNTIITENIKHNEIYQN</sequence>
<keyword evidence="3" id="KW-1185">Reference proteome</keyword>